<dbReference type="Gene3D" id="1.20.140.10">
    <property type="entry name" value="Butyryl-CoA Dehydrogenase, subunit A, domain 3"/>
    <property type="match status" value="2"/>
</dbReference>
<dbReference type="Pfam" id="PF14749">
    <property type="entry name" value="Acyl-CoA_ox_N"/>
    <property type="match status" value="1"/>
</dbReference>
<dbReference type="GO" id="GO:0033540">
    <property type="term" value="P:fatty acid beta-oxidation using acyl-CoA oxidase"/>
    <property type="evidence" value="ECO:0007669"/>
    <property type="project" value="TreeGrafter"/>
</dbReference>
<comment type="similarity">
    <text evidence="4 11">Belongs to the acyl-CoA oxidase family.</text>
</comment>
<feature type="domain" description="Acyl-CoA oxidase C-terminal" evidence="14">
    <location>
        <begin position="498"/>
        <end position="687"/>
    </location>
</feature>
<dbReference type="InterPro" id="IPR046373">
    <property type="entry name" value="Acyl-CoA_Oxase/DH_mid-dom_sf"/>
</dbReference>
<comment type="catalytic activity">
    <reaction evidence="1">
        <text>a 2,3-saturated acyl-CoA + O2 = a (2E)-enoyl-CoA + H2O2</text>
        <dbReference type="Rhea" id="RHEA:38959"/>
        <dbReference type="ChEBI" id="CHEBI:15379"/>
        <dbReference type="ChEBI" id="CHEBI:16240"/>
        <dbReference type="ChEBI" id="CHEBI:58856"/>
        <dbReference type="ChEBI" id="CHEBI:65111"/>
        <dbReference type="EC" id="1.3.3.6"/>
    </reaction>
</comment>
<keyword evidence="9" id="KW-0443">Lipid metabolism</keyword>
<dbReference type="GO" id="GO:0055088">
    <property type="term" value="P:lipid homeostasis"/>
    <property type="evidence" value="ECO:0007669"/>
    <property type="project" value="TreeGrafter"/>
</dbReference>
<dbReference type="SUPFAM" id="SSF56645">
    <property type="entry name" value="Acyl-CoA dehydrogenase NM domain-like"/>
    <property type="match status" value="1"/>
</dbReference>
<dbReference type="GO" id="GO:0071949">
    <property type="term" value="F:FAD binding"/>
    <property type="evidence" value="ECO:0007669"/>
    <property type="project" value="InterPro"/>
</dbReference>
<evidence type="ECO:0000256" key="13">
    <source>
        <dbReference type="PIRSR" id="PIRSR000168-2"/>
    </source>
</evidence>
<evidence type="ECO:0000256" key="2">
    <source>
        <dbReference type="ARBA" id="ARBA00001974"/>
    </source>
</evidence>
<evidence type="ECO:0000259" key="15">
    <source>
        <dbReference type="Pfam" id="PF14749"/>
    </source>
</evidence>
<keyword evidence="10" id="KW-0576">Peroxisome</keyword>
<dbReference type="GO" id="GO:0005777">
    <property type="term" value="C:peroxisome"/>
    <property type="evidence" value="ECO:0007669"/>
    <property type="project" value="UniProtKB-SubCell"/>
</dbReference>
<evidence type="ECO:0000256" key="6">
    <source>
        <dbReference type="ARBA" id="ARBA00022827"/>
    </source>
</evidence>
<dbReference type="Pfam" id="PF22924">
    <property type="entry name" value="ACOX_C_alpha1"/>
    <property type="match status" value="1"/>
</dbReference>
<evidence type="ECO:0000256" key="1">
    <source>
        <dbReference type="ARBA" id="ARBA00001201"/>
    </source>
</evidence>
<feature type="active site" description="Proton acceptor" evidence="12">
    <location>
        <position position="439"/>
    </location>
</feature>
<dbReference type="FunFam" id="1.20.140.10:FF:000015">
    <property type="entry name" value="Acyl-coenzyme A oxidase"/>
    <property type="match status" value="1"/>
</dbReference>
<evidence type="ECO:0000313" key="18">
    <source>
        <dbReference type="Proteomes" id="UP000019335"/>
    </source>
</evidence>
<dbReference type="Proteomes" id="UP000019335">
    <property type="component" value="Chromosome 17"/>
</dbReference>
<dbReference type="Gene3D" id="1.10.540.10">
    <property type="entry name" value="Acyl-CoA dehydrogenase/oxidase, N-terminal domain"/>
    <property type="match status" value="1"/>
</dbReference>
<name>W7TAM8_9STRA</name>
<proteinExistence type="inferred from homology"/>
<dbReference type="AlphaFoldDB" id="W7TAM8"/>
<comment type="cofactor">
    <cofactor evidence="2">
        <name>FAD</name>
        <dbReference type="ChEBI" id="CHEBI:57692"/>
    </cofactor>
</comment>
<keyword evidence="18" id="KW-1185">Reference proteome</keyword>
<evidence type="ECO:0000256" key="10">
    <source>
        <dbReference type="ARBA" id="ARBA00023140"/>
    </source>
</evidence>
<dbReference type="FunFam" id="2.40.110.10:FF:000003">
    <property type="entry name" value="Acyl-coenzyme A oxidase"/>
    <property type="match status" value="1"/>
</dbReference>
<evidence type="ECO:0000256" key="4">
    <source>
        <dbReference type="ARBA" id="ARBA00006288"/>
    </source>
</evidence>
<feature type="binding site" evidence="13">
    <location>
        <position position="177"/>
    </location>
    <ligand>
        <name>FAD</name>
        <dbReference type="ChEBI" id="CHEBI:57692"/>
    </ligand>
</feature>
<dbReference type="InterPro" id="IPR036250">
    <property type="entry name" value="AcylCo_DH-like_C"/>
</dbReference>
<feature type="binding site" evidence="13">
    <location>
        <position position="138"/>
    </location>
    <ligand>
        <name>FAD</name>
        <dbReference type="ChEBI" id="CHEBI:57692"/>
    </ligand>
</feature>
<dbReference type="Gene3D" id="2.40.110.10">
    <property type="entry name" value="Butyryl-CoA Dehydrogenase, subunit A, domain 2"/>
    <property type="match status" value="1"/>
</dbReference>
<dbReference type="InterPro" id="IPR029320">
    <property type="entry name" value="Acyl-CoA_ox_N"/>
</dbReference>
<dbReference type="GO" id="GO:0003997">
    <property type="term" value="F:acyl-CoA oxidase activity"/>
    <property type="evidence" value="ECO:0007669"/>
    <property type="project" value="UniProtKB-EC"/>
</dbReference>
<comment type="caution">
    <text evidence="17">The sequence shown here is derived from an EMBL/GenBank/DDBJ whole genome shotgun (WGS) entry which is preliminary data.</text>
</comment>
<evidence type="ECO:0000259" key="14">
    <source>
        <dbReference type="Pfam" id="PF01756"/>
    </source>
</evidence>
<dbReference type="FunFam" id="1.20.140.10:FF:000007">
    <property type="entry name" value="Acyl-coenzyme A oxidase"/>
    <property type="match status" value="1"/>
</dbReference>
<keyword evidence="6 11" id="KW-0274">FAD</keyword>
<dbReference type="InterPro" id="IPR055060">
    <property type="entry name" value="ACOX_C_alpha1"/>
</dbReference>
<dbReference type="InterPro" id="IPR002655">
    <property type="entry name" value="Acyl-CoA_oxidase_C"/>
</dbReference>
<keyword evidence="7" id="KW-0276">Fatty acid metabolism</keyword>
<dbReference type="OrthoDB" id="538336at2759"/>
<dbReference type="PANTHER" id="PTHR10909">
    <property type="entry name" value="ELECTRON TRANSPORT OXIDOREDUCTASE"/>
    <property type="match status" value="1"/>
</dbReference>
<evidence type="ECO:0000256" key="5">
    <source>
        <dbReference type="ARBA" id="ARBA00022630"/>
    </source>
</evidence>
<accession>W7TAM8</accession>
<dbReference type="PIRSF" id="PIRSF000168">
    <property type="entry name" value="Acyl-CoA_oxidase"/>
    <property type="match status" value="1"/>
</dbReference>
<sequence length="700" mass="77323">MEVAPELVQERGKASFPPSTLTQLVDGGVAKMARRRWLRSLILSDPIFNNEDSIYLNHTERYKRALAKCGRLDQLINKYRLNEEDSIVLRSCTSEDLPTLLHDLMFLPCLLSLCSEEQQAYWVPAARSKKVLGCYAQTELGHGSNIQALQTTATFDPATDEFIMDTPTAQAYKWWPGTLGRTANTAMVIARLLLPQESSSSSPASYKDMGIHNFIVPLRDLHTHALLPGVVTRDIGPKIAFAGMDNGCLELHAVRIPRANLAQRFVRVTRQGVWSRVEGTHSKAAYVTMMQVRAIIVVHSARELSKACTIAIRYSAVRRQGFDDSKTGSELQILDYASQQYRLLPLLAASVGFFFCGRAVLTLLAETEDALLKGRKGQAEVGALMGRAHAALAGLKSLCTTIAADGIEECRKCCGGHGYLACSGLPELSGNFLQQCTVEGDNVLLTQQTVGYLLKSYIKWRTGGPVLDEECQYFVTAADGAHAEGLGEGEKGVRDEPAVLSLFSRRAFATLERLALRLQSLTEGEASLSQAGAWRRVLVDVMFVSRSHALYTVLRHFAAGLKSLRDGNDVSGVGKAGADAAFIRVLERLFFLFAFYHLSKEAGDFLELGLLSPETVARVRGEVEILLGEVRPDAVALCDGWDWDDFELKSALGRWDGRYAEALLASAKKEPLNHQDPVDGWDRTWQPQWKVEEQTERARL</sequence>
<gene>
    <name evidence="17" type="ORF">Naga_100077g15</name>
</gene>
<feature type="domain" description="Acyl-coenzyme A oxidase N-terminal" evidence="15">
    <location>
        <begin position="18"/>
        <end position="130"/>
    </location>
</feature>
<comment type="subcellular location">
    <subcellularLocation>
        <location evidence="3">Peroxisome</location>
    </subcellularLocation>
</comment>
<evidence type="ECO:0000256" key="8">
    <source>
        <dbReference type="ARBA" id="ARBA00023002"/>
    </source>
</evidence>
<dbReference type="FunFam" id="1.10.540.10:FF:000015">
    <property type="entry name" value="Acyl-coenzyme A oxidase"/>
    <property type="match status" value="1"/>
</dbReference>
<evidence type="ECO:0000256" key="11">
    <source>
        <dbReference type="PIRNR" id="PIRNR000168"/>
    </source>
</evidence>
<dbReference type="InterPro" id="IPR012258">
    <property type="entry name" value="Acyl-CoA_oxidase"/>
</dbReference>
<evidence type="ECO:0000313" key="17">
    <source>
        <dbReference type="EMBL" id="EWM23417.1"/>
    </source>
</evidence>
<feature type="domain" description="Acyl-CoA oxidase C-alpha1" evidence="16">
    <location>
        <begin position="286"/>
        <end position="454"/>
    </location>
</feature>
<keyword evidence="8" id="KW-0560">Oxidoreductase</keyword>
<protein>
    <recommendedName>
        <fullName evidence="11">Acyl-coenzyme A oxidase</fullName>
    </recommendedName>
</protein>
<dbReference type="EMBL" id="AZIL01001681">
    <property type="protein sequence ID" value="EWM23417.1"/>
    <property type="molecule type" value="Genomic_DNA"/>
</dbReference>
<dbReference type="InterPro" id="IPR009100">
    <property type="entry name" value="AcylCoA_DH/oxidase_NM_dom_sf"/>
</dbReference>
<reference evidence="17 18" key="1">
    <citation type="journal article" date="2014" name="Mol. Plant">
        <title>Chromosome Scale Genome Assembly and Transcriptome Profiling of Nannochloropsis gaditana in Nitrogen Depletion.</title>
        <authorList>
            <person name="Corteggiani Carpinelli E."/>
            <person name="Telatin A."/>
            <person name="Vitulo N."/>
            <person name="Forcato C."/>
            <person name="D'Angelo M."/>
            <person name="Schiavon R."/>
            <person name="Vezzi A."/>
            <person name="Giacometti G.M."/>
            <person name="Morosinotto T."/>
            <person name="Valle G."/>
        </authorList>
    </citation>
    <scope>NUCLEOTIDE SEQUENCE [LARGE SCALE GENOMIC DNA]</scope>
    <source>
        <strain evidence="17 18">B-31</strain>
    </source>
</reference>
<dbReference type="PANTHER" id="PTHR10909:SF250">
    <property type="entry name" value="PEROXISOMAL ACYL-COENZYME A OXIDASE 1"/>
    <property type="match status" value="1"/>
</dbReference>
<evidence type="ECO:0000256" key="9">
    <source>
        <dbReference type="ARBA" id="ARBA00023098"/>
    </source>
</evidence>
<evidence type="ECO:0000256" key="7">
    <source>
        <dbReference type="ARBA" id="ARBA00022832"/>
    </source>
</evidence>
<dbReference type="GO" id="GO:0005504">
    <property type="term" value="F:fatty acid binding"/>
    <property type="evidence" value="ECO:0007669"/>
    <property type="project" value="TreeGrafter"/>
</dbReference>
<dbReference type="InterPro" id="IPR037069">
    <property type="entry name" value="AcylCoA_DH/ox_N_sf"/>
</dbReference>
<dbReference type="Pfam" id="PF01756">
    <property type="entry name" value="ACOX"/>
    <property type="match status" value="1"/>
</dbReference>
<evidence type="ECO:0000256" key="3">
    <source>
        <dbReference type="ARBA" id="ARBA00004275"/>
    </source>
</evidence>
<dbReference type="SUPFAM" id="SSF47203">
    <property type="entry name" value="Acyl-CoA dehydrogenase C-terminal domain-like"/>
    <property type="match status" value="2"/>
</dbReference>
<evidence type="ECO:0000256" key="12">
    <source>
        <dbReference type="PIRSR" id="PIRSR000168-1"/>
    </source>
</evidence>
<keyword evidence="5 11" id="KW-0285">Flavoprotein</keyword>
<evidence type="ECO:0000259" key="16">
    <source>
        <dbReference type="Pfam" id="PF22924"/>
    </source>
</evidence>
<organism evidence="17 18">
    <name type="scientific">Nannochloropsis gaditana</name>
    <dbReference type="NCBI Taxonomy" id="72520"/>
    <lineage>
        <taxon>Eukaryota</taxon>
        <taxon>Sar</taxon>
        <taxon>Stramenopiles</taxon>
        <taxon>Ochrophyta</taxon>
        <taxon>Eustigmatophyceae</taxon>
        <taxon>Eustigmatales</taxon>
        <taxon>Monodopsidaceae</taxon>
        <taxon>Nannochloropsis</taxon>
    </lineage>
</organism>